<keyword evidence="2" id="KW-1185">Reference proteome</keyword>
<sequence length="254" mass="28031">MAKKSLLIYENAVPLSKEVHRNLSVDFSGGYGFAAELNTIPVVAEEFPLVAAGLPIIFAQSEKGAMPSALVGLRNNENLCVSEDGQWQGRYLPAFLRRYPFVFSKDEGRNNYVLCIDSSFSGLNDQGKGDKLFDDNGEASEFTKDKLGLTTSFQKQFQITRDFGERLVELDLLRDGEVQFQTPSGDKGVTKGFMTVDHDKLMSLSEGELGALAKSGDLELIHIHIQSLRNVEVLGRALIQHLQAERPDASSKDT</sequence>
<dbReference type="Proteomes" id="UP001320899">
    <property type="component" value="Unassembled WGS sequence"/>
</dbReference>
<proteinExistence type="predicted"/>
<dbReference type="RefSeq" id="WP_263830964.1">
    <property type="nucleotide sequence ID" value="NZ_JAOWLB010000040.1"/>
</dbReference>
<dbReference type="InterPro" id="IPR010836">
    <property type="entry name" value="SapC"/>
</dbReference>
<dbReference type="EMBL" id="JAOWLB010000040">
    <property type="protein sequence ID" value="MCV2891376.1"/>
    <property type="molecule type" value="Genomic_DNA"/>
</dbReference>
<accession>A0ABT3ATA8</accession>
<dbReference type="Pfam" id="PF07277">
    <property type="entry name" value="SapC"/>
    <property type="match status" value="1"/>
</dbReference>
<evidence type="ECO:0000313" key="2">
    <source>
        <dbReference type="Proteomes" id="UP001320899"/>
    </source>
</evidence>
<name>A0ABT3ATA8_9RHOB</name>
<organism evidence="1 2">
    <name type="scientific">Ruegeria aquimaris</name>
    <dbReference type="NCBI Taxonomy" id="2984333"/>
    <lineage>
        <taxon>Bacteria</taxon>
        <taxon>Pseudomonadati</taxon>
        <taxon>Pseudomonadota</taxon>
        <taxon>Alphaproteobacteria</taxon>
        <taxon>Rhodobacterales</taxon>
        <taxon>Roseobacteraceae</taxon>
        <taxon>Ruegeria</taxon>
    </lineage>
</organism>
<comment type="caution">
    <text evidence="1">The sequence shown here is derived from an EMBL/GenBank/DDBJ whole genome shotgun (WGS) entry which is preliminary data.</text>
</comment>
<protein>
    <submittedName>
        <fullName evidence="1">SapC family protein</fullName>
    </submittedName>
</protein>
<reference evidence="1 2" key="1">
    <citation type="submission" date="2022-10" db="EMBL/GenBank/DDBJ databases">
        <title>Ruegeria sp. nov., isolated from ocean surface sediments.</title>
        <authorList>
            <person name="He W."/>
            <person name="Xue H.-P."/>
            <person name="Zhang D.-F."/>
        </authorList>
    </citation>
    <scope>NUCLEOTIDE SEQUENCE [LARGE SCALE GENOMIC DNA]</scope>
    <source>
        <strain evidence="1 2">XHP0148</strain>
    </source>
</reference>
<gene>
    <name evidence="1" type="ORF">OE747_23970</name>
</gene>
<evidence type="ECO:0000313" key="1">
    <source>
        <dbReference type="EMBL" id="MCV2891376.1"/>
    </source>
</evidence>